<name>A0A066VMN0_TILAU</name>
<feature type="chain" id="PRO_5001628302" description="Secreted protein" evidence="2">
    <location>
        <begin position="20"/>
        <end position="133"/>
    </location>
</feature>
<sequence>MRRKWSALHIDLTFHSFVAVFVDMSSTSLSLCPSLQWGESELTPARTITSSRISPLSAKRSPASPPSRRRGHKSNTYMHPPCVSVARLATRTMDARTSLPSGIRRSNGVLMSSPKLQLLAGPVGSGSKWNRRG</sequence>
<dbReference type="RefSeq" id="XP_013241261.1">
    <property type="nucleotide sequence ID" value="XM_013385807.1"/>
</dbReference>
<evidence type="ECO:0000313" key="3">
    <source>
        <dbReference type="EMBL" id="KDN40024.1"/>
    </source>
</evidence>
<keyword evidence="2" id="KW-0732">Signal</keyword>
<dbReference type="HOGENOM" id="CLU_1908162_0_0_1"/>
<evidence type="ECO:0000256" key="1">
    <source>
        <dbReference type="SAM" id="MobiDB-lite"/>
    </source>
</evidence>
<comment type="caution">
    <text evidence="3">The sequence shown here is derived from an EMBL/GenBank/DDBJ whole genome shotgun (WGS) entry which is preliminary data.</text>
</comment>
<keyword evidence="4" id="KW-1185">Reference proteome</keyword>
<dbReference type="GeneID" id="25262014"/>
<evidence type="ECO:0000313" key="4">
    <source>
        <dbReference type="Proteomes" id="UP000027361"/>
    </source>
</evidence>
<organism evidence="3 4">
    <name type="scientific">Tilletiaria anomala (strain ATCC 24038 / CBS 436.72 / UBC 951)</name>
    <dbReference type="NCBI Taxonomy" id="1037660"/>
    <lineage>
        <taxon>Eukaryota</taxon>
        <taxon>Fungi</taxon>
        <taxon>Dikarya</taxon>
        <taxon>Basidiomycota</taxon>
        <taxon>Ustilaginomycotina</taxon>
        <taxon>Exobasidiomycetes</taxon>
        <taxon>Georgefischeriales</taxon>
        <taxon>Tilletiariaceae</taxon>
        <taxon>Tilletiaria</taxon>
    </lineage>
</organism>
<dbReference type="InParanoid" id="A0A066VMN0"/>
<dbReference type="Proteomes" id="UP000027361">
    <property type="component" value="Unassembled WGS sequence"/>
</dbReference>
<feature type="region of interest" description="Disordered" evidence="1">
    <location>
        <begin position="46"/>
        <end position="81"/>
    </location>
</feature>
<evidence type="ECO:0000256" key="2">
    <source>
        <dbReference type="SAM" id="SignalP"/>
    </source>
</evidence>
<feature type="signal peptide" evidence="2">
    <location>
        <begin position="1"/>
        <end position="19"/>
    </location>
</feature>
<dbReference type="AlphaFoldDB" id="A0A066VMN0"/>
<protein>
    <recommendedName>
        <fullName evidence="5">Secreted protein</fullName>
    </recommendedName>
</protein>
<gene>
    <name evidence="3" type="ORF">K437DRAFT_192920</name>
</gene>
<proteinExistence type="predicted"/>
<reference evidence="3 4" key="1">
    <citation type="submission" date="2014-05" db="EMBL/GenBank/DDBJ databases">
        <title>Draft genome sequence of a rare smut relative, Tilletiaria anomala UBC 951.</title>
        <authorList>
            <consortium name="DOE Joint Genome Institute"/>
            <person name="Toome M."/>
            <person name="Kuo A."/>
            <person name="Henrissat B."/>
            <person name="Lipzen A."/>
            <person name="Tritt A."/>
            <person name="Yoshinaga Y."/>
            <person name="Zane M."/>
            <person name="Barry K."/>
            <person name="Grigoriev I.V."/>
            <person name="Spatafora J.W."/>
            <person name="Aimea M.C."/>
        </authorList>
    </citation>
    <scope>NUCLEOTIDE SEQUENCE [LARGE SCALE GENOMIC DNA]</scope>
    <source>
        <strain evidence="3 4">UBC 951</strain>
    </source>
</reference>
<accession>A0A066VMN0</accession>
<evidence type="ECO:0008006" key="5">
    <source>
        <dbReference type="Google" id="ProtNLM"/>
    </source>
</evidence>
<dbReference type="EMBL" id="JMSN01000096">
    <property type="protein sequence ID" value="KDN40024.1"/>
    <property type="molecule type" value="Genomic_DNA"/>
</dbReference>